<dbReference type="EMBL" id="KN836116">
    <property type="protein sequence ID" value="KIK32776.1"/>
    <property type="molecule type" value="Genomic_DNA"/>
</dbReference>
<evidence type="ECO:0000313" key="7">
    <source>
        <dbReference type="EMBL" id="KIK32776.1"/>
    </source>
</evidence>
<keyword evidence="4" id="KW-0560">Oxidoreductase</keyword>
<accession>A0A0C9ZTX7</accession>
<dbReference type="GO" id="GO:0046872">
    <property type="term" value="F:metal ion binding"/>
    <property type="evidence" value="ECO:0007669"/>
    <property type="project" value="UniProtKB-KW"/>
</dbReference>
<dbReference type="OrthoDB" id="3255767at2759"/>
<gene>
    <name evidence="7" type="ORF">CY34DRAFT_18805</name>
</gene>
<reference evidence="7 8" key="1">
    <citation type="submission" date="2014-04" db="EMBL/GenBank/DDBJ databases">
        <authorList>
            <consortium name="DOE Joint Genome Institute"/>
            <person name="Kuo A."/>
            <person name="Ruytinx J."/>
            <person name="Rineau F."/>
            <person name="Colpaert J."/>
            <person name="Kohler A."/>
            <person name="Nagy L.G."/>
            <person name="Floudas D."/>
            <person name="Copeland A."/>
            <person name="Barry K.W."/>
            <person name="Cichocki N."/>
            <person name="Veneault-Fourrey C."/>
            <person name="LaButti K."/>
            <person name="Lindquist E.A."/>
            <person name="Lipzen A."/>
            <person name="Lundell T."/>
            <person name="Morin E."/>
            <person name="Murat C."/>
            <person name="Sun H."/>
            <person name="Tunlid A."/>
            <person name="Henrissat B."/>
            <person name="Grigoriev I.V."/>
            <person name="Hibbett D.S."/>
            <person name="Martin F."/>
            <person name="Nordberg H.P."/>
            <person name="Cantor M.N."/>
            <person name="Hua S.X."/>
        </authorList>
    </citation>
    <scope>NUCLEOTIDE SEQUENCE [LARGE SCALE GENOMIC DNA]</scope>
    <source>
        <strain evidence="7 8">UH-Slu-Lm8-n1</strain>
    </source>
</reference>
<dbReference type="HOGENOM" id="CLU_787818_0_0_1"/>
<comment type="cofactor">
    <cofactor evidence="1">
        <name>Fe(2+)</name>
        <dbReference type="ChEBI" id="CHEBI:29033"/>
    </cofactor>
</comment>
<feature type="domain" description="2OGFeDO JBP1/TET oxygenase" evidence="6">
    <location>
        <begin position="251"/>
        <end position="391"/>
    </location>
</feature>
<keyword evidence="3" id="KW-0223">Dioxygenase</keyword>
<organism evidence="7 8">
    <name type="scientific">Suillus luteus UH-Slu-Lm8-n1</name>
    <dbReference type="NCBI Taxonomy" id="930992"/>
    <lineage>
        <taxon>Eukaryota</taxon>
        <taxon>Fungi</taxon>
        <taxon>Dikarya</taxon>
        <taxon>Basidiomycota</taxon>
        <taxon>Agaricomycotina</taxon>
        <taxon>Agaricomycetes</taxon>
        <taxon>Agaricomycetidae</taxon>
        <taxon>Boletales</taxon>
        <taxon>Suillineae</taxon>
        <taxon>Suillaceae</taxon>
        <taxon>Suillus</taxon>
    </lineage>
</organism>
<proteinExistence type="predicted"/>
<evidence type="ECO:0000259" key="6">
    <source>
        <dbReference type="Pfam" id="PF12851"/>
    </source>
</evidence>
<dbReference type="Gene3D" id="3.60.130.30">
    <property type="match status" value="1"/>
</dbReference>
<dbReference type="InParanoid" id="A0A0C9ZTX7"/>
<evidence type="ECO:0000256" key="4">
    <source>
        <dbReference type="ARBA" id="ARBA00023002"/>
    </source>
</evidence>
<evidence type="ECO:0000313" key="8">
    <source>
        <dbReference type="Proteomes" id="UP000054485"/>
    </source>
</evidence>
<protein>
    <recommendedName>
        <fullName evidence="6">2OGFeDO JBP1/TET oxygenase domain-containing protein</fullName>
    </recommendedName>
</protein>
<dbReference type="AlphaFoldDB" id="A0A0C9ZTX7"/>
<evidence type="ECO:0000256" key="5">
    <source>
        <dbReference type="ARBA" id="ARBA00023004"/>
    </source>
</evidence>
<keyword evidence="5" id="KW-0408">Iron</keyword>
<evidence type="ECO:0000256" key="2">
    <source>
        <dbReference type="ARBA" id="ARBA00022723"/>
    </source>
</evidence>
<evidence type="ECO:0000256" key="3">
    <source>
        <dbReference type="ARBA" id="ARBA00022964"/>
    </source>
</evidence>
<reference evidence="8" key="2">
    <citation type="submission" date="2015-01" db="EMBL/GenBank/DDBJ databases">
        <title>Evolutionary Origins and Diversification of the Mycorrhizal Mutualists.</title>
        <authorList>
            <consortium name="DOE Joint Genome Institute"/>
            <consortium name="Mycorrhizal Genomics Consortium"/>
            <person name="Kohler A."/>
            <person name="Kuo A."/>
            <person name="Nagy L.G."/>
            <person name="Floudas D."/>
            <person name="Copeland A."/>
            <person name="Barry K.W."/>
            <person name="Cichocki N."/>
            <person name="Veneault-Fourrey C."/>
            <person name="LaButti K."/>
            <person name="Lindquist E.A."/>
            <person name="Lipzen A."/>
            <person name="Lundell T."/>
            <person name="Morin E."/>
            <person name="Murat C."/>
            <person name="Riley R."/>
            <person name="Ohm R."/>
            <person name="Sun H."/>
            <person name="Tunlid A."/>
            <person name="Henrissat B."/>
            <person name="Grigoriev I.V."/>
            <person name="Hibbett D.S."/>
            <person name="Martin F."/>
        </authorList>
    </citation>
    <scope>NUCLEOTIDE SEQUENCE [LARGE SCALE GENOMIC DNA]</scope>
    <source>
        <strain evidence="8">UH-Slu-Lm8-n1</strain>
    </source>
</reference>
<sequence>MVREYSTRVRKLTEKAQAFMSASGSSKLNWGKSGRLASAAAAAHIQHKKASIDASTNQLSLHQLEKAIFGEEEEPLTDLEDSVDPRKRHIRRVPDTYKSNGHPTPQIMESLEREMTQLVNSANRVTFDNFDFAKNCKSKTTDIPKDVKVWDDDQPRIAVSADGIEIAAYFPNAVKSNAQKRTVQDLLDFAATVPPSEHQTRMSQNKPDSIYKKVPNQLHGEHRLVRGWHALGQKGIDKFGPCADTVKNFNAVMKLKLKLQLLFHRVNVLMKTLDPTHFQDAQKLKKDLMDLHPAYAALANEETDILVYDGLEVLWNVWSQLHCDHQDPTFSWAVLCIFGGTFTGGYLYMPNLGLRVRMQPGDIIFIKGRVIRHCVEEWTGGQRISIPIFTHTSVWKMVKELAERLQPDEATDDN</sequence>
<dbReference type="GO" id="GO:0051213">
    <property type="term" value="F:dioxygenase activity"/>
    <property type="evidence" value="ECO:0007669"/>
    <property type="project" value="UniProtKB-KW"/>
</dbReference>
<keyword evidence="2" id="KW-0479">Metal-binding</keyword>
<evidence type="ECO:0000256" key="1">
    <source>
        <dbReference type="ARBA" id="ARBA00001954"/>
    </source>
</evidence>
<dbReference type="InterPro" id="IPR024779">
    <property type="entry name" value="2OGFeDO_JBP1/TET_oxygenase_dom"/>
</dbReference>
<dbReference type="Pfam" id="PF12851">
    <property type="entry name" value="Tet_JBP"/>
    <property type="match status" value="1"/>
</dbReference>
<keyword evidence="8" id="KW-1185">Reference proteome</keyword>
<dbReference type="Proteomes" id="UP000054485">
    <property type="component" value="Unassembled WGS sequence"/>
</dbReference>
<name>A0A0C9ZTX7_9AGAM</name>